<sequence>METKASDASDRSVLIVGGGAAGWLTACYLATHLGQERQGGPRITLLESPDIGIIGVGEGTFPTTRNILRTLGIEEAEFMRESQAAFKQGIRFDDWEVTPRNDVHSHYFHPFEAPYLGKEELELLPYWLIQDPATRPPYAEAVTFQKRIADARLAPKRLYQGHYSGPLNYAYHFDAARFANVLARRAKALGVHHLQGLLGEVVLDDTGAISHAISPDHGRLSADLYVDCTGFRSELLGKALNVPFRPVSGTLFADRAVVCQVSYPNANAPLESYTIATAHEAGWTWDIGLANRRGIGYVHSSHHTSESRAEEVLAAYVARSGGKTAAVEMRHISFDAGYRTQHWVKNCVAVGLSAGFLEPLESTGMVLIEAAVNKIAEFFPHSGPIDASAGLFNDLMVKRYDAIINFIKLHYCLSKREEPFWRDNTAAESIPERLRMLLDIWQHRPPSRYDFVIDHETFAHFNYQYILYGMNFHTDYQAAGRALPMKDKAEQIFSRIHSFGEQAAKDLSAHRATIKAIYDNGFVERAPSPAPALAR</sequence>
<feature type="binding site" evidence="2">
    <location>
        <position position="87"/>
    </location>
    <ligand>
        <name>7-chloro-L-tryptophan</name>
        <dbReference type="ChEBI" id="CHEBI:58713"/>
    </ligand>
</feature>
<dbReference type="HOGENOM" id="CLU_022247_0_0_5"/>
<dbReference type="EMBL" id="GL883077">
    <property type="protein sequence ID" value="EGF91978.1"/>
    <property type="molecule type" value="Genomic_DNA"/>
</dbReference>
<dbReference type="OrthoDB" id="7178350at2"/>
<organism evidence="3 4">
    <name type="scientific">Asticcacaulis biprosthecium C19</name>
    <dbReference type="NCBI Taxonomy" id="715226"/>
    <lineage>
        <taxon>Bacteria</taxon>
        <taxon>Pseudomonadati</taxon>
        <taxon>Pseudomonadota</taxon>
        <taxon>Alphaproteobacteria</taxon>
        <taxon>Caulobacterales</taxon>
        <taxon>Caulobacteraceae</taxon>
        <taxon>Asticcacaulis</taxon>
    </lineage>
</organism>
<evidence type="ECO:0000313" key="4">
    <source>
        <dbReference type="Proteomes" id="UP000006512"/>
    </source>
</evidence>
<dbReference type="Pfam" id="PF04820">
    <property type="entry name" value="Trp_halogenase"/>
    <property type="match status" value="1"/>
</dbReference>
<dbReference type="eggNOG" id="COG0665">
    <property type="taxonomic scope" value="Bacteria"/>
</dbReference>
<dbReference type="InterPro" id="IPR036188">
    <property type="entry name" value="FAD/NAD-bd_sf"/>
</dbReference>
<dbReference type="Proteomes" id="UP000006512">
    <property type="component" value="Unassembled WGS sequence"/>
</dbReference>
<accession>F4QJM7</accession>
<feature type="active site" evidence="1">
    <location>
        <position position="87"/>
    </location>
</feature>
<proteinExistence type="predicted"/>
<gene>
    <name evidence="3" type="ORF">ABI_04100</name>
</gene>
<keyword evidence="2" id="KW-0285">Flavoprotein</keyword>
<feature type="binding site" evidence="2">
    <location>
        <position position="352"/>
    </location>
    <ligand>
        <name>FAD</name>
        <dbReference type="ChEBI" id="CHEBI:57692"/>
    </ligand>
</feature>
<dbReference type="SUPFAM" id="SSF51905">
    <property type="entry name" value="FAD/NAD(P)-binding domain"/>
    <property type="match status" value="1"/>
</dbReference>
<name>F4QJM7_9CAUL</name>
<evidence type="ECO:0000313" key="3">
    <source>
        <dbReference type="EMBL" id="EGF91978.1"/>
    </source>
</evidence>
<keyword evidence="2" id="KW-0274">FAD</keyword>
<keyword evidence="2" id="KW-0547">Nucleotide-binding</keyword>
<dbReference type="PIRSF" id="PIRSF011396">
    <property type="entry name" value="Trp_halogenase"/>
    <property type="match status" value="1"/>
</dbReference>
<dbReference type="GO" id="GO:0000166">
    <property type="term" value="F:nucleotide binding"/>
    <property type="evidence" value="ECO:0007669"/>
    <property type="project" value="UniProtKB-KW"/>
</dbReference>
<feature type="binding site" evidence="2">
    <location>
        <position position="361"/>
    </location>
    <ligand>
        <name>L-tryptophan</name>
        <dbReference type="ChEBI" id="CHEBI:57912"/>
    </ligand>
</feature>
<dbReference type="STRING" id="715226.ABI_04100"/>
<dbReference type="AlphaFoldDB" id="F4QJM7"/>
<dbReference type="Gene3D" id="3.50.50.60">
    <property type="entry name" value="FAD/NAD(P)-binding domain"/>
    <property type="match status" value="1"/>
</dbReference>
<reference evidence="4" key="1">
    <citation type="submission" date="2011-03" db="EMBL/GenBank/DDBJ databases">
        <title>Draft genome sequence of Brevundimonas diminuta.</title>
        <authorList>
            <person name="Brown P.J.B."/>
            <person name="Buechlein A."/>
            <person name="Hemmerich C."/>
            <person name="Brun Y.V."/>
        </authorList>
    </citation>
    <scope>NUCLEOTIDE SEQUENCE [LARGE SCALE GENOMIC DNA]</scope>
    <source>
        <strain evidence="4">C19</strain>
    </source>
</reference>
<feature type="binding site" evidence="2">
    <location>
        <begin position="18"/>
        <end position="21"/>
    </location>
    <ligand>
        <name>FAD</name>
        <dbReference type="ChEBI" id="CHEBI:57692"/>
    </ligand>
</feature>
<dbReference type="InterPro" id="IPR033856">
    <property type="entry name" value="Trp_halogen"/>
</dbReference>
<evidence type="ECO:0000256" key="2">
    <source>
        <dbReference type="PIRSR" id="PIRSR011396-2"/>
    </source>
</evidence>
<dbReference type="InterPro" id="IPR006905">
    <property type="entry name" value="Flavin_halogenase"/>
</dbReference>
<dbReference type="GO" id="GO:0004497">
    <property type="term" value="F:monooxygenase activity"/>
    <property type="evidence" value="ECO:0007669"/>
    <property type="project" value="InterPro"/>
</dbReference>
<dbReference type="RefSeq" id="WP_006271146.1">
    <property type="nucleotide sequence ID" value="NZ_GL883077.1"/>
</dbReference>
<dbReference type="PROSITE" id="PS51257">
    <property type="entry name" value="PROKAR_LIPOPROTEIN"/>
    <property type="match status" value="1"/>
</dbReference>
<dbReference type="PANTHER" id="PTHR43747">
    <property type="entry name" value="FAD-BINDING PROTEIN"/>
    <property type="match status" value="1"/>
</dbReference>
<evidence type="ECO:0000256" key="1">
    <source>
        <dbReference type="PIRSR" id="PIRSR011396-1"/>
    </source>
</evidence>
<protein>
    <submittedName>
        <fullName evidence="3">Tryptophan halogenase PrnA</fullName>
    </submittedName>
</protein>
<dbReference type="PANTHER" id="PTHR43747:SF4">
    <property type="entry name" value="FLAVIN-DEPENDENT TRYPTOPHAN HALOGENASE"/>
    <property type="match status" value="1"/>
</dbReference>
<dbReference type="InterPro" id="IPR050816">
    <property type="entry name" value="Flavin-dep_Halogenase_NPB"/>
</dbReference>
<keyword evidence="4" id="KW-1185">Reference proteome</keyword>